<dbReference type="Pfam" id="PF00172">
    <property type="entry name" value="Zn_clus"/>
    <property type="match status" value="1"/>
</dbReference>
<dbReference type="CDD" id="cd00067">
    <property type="entry name" value="GAL4"/>
    <property type="match status" value="1"/>
</dbReference>
<dbReference type="SUPFAM" id="SSF57701">
    <property type="entry name" value="Zn2/Cys6 DNA-binding domain"/>
    <property type="match status" value="1"/>
</dbReference>
<proteinExistence type="predicted"/>
<dbReference type="InterPro" id="IPR036864">
    <property type="entry name" value="Zn2-C6_fun-type_DNA-bd_sf"/>
</dbReference>
<dbReference type="Gene3D" id="4.10.240.10">
    <property type="entry name" value="Zn(2)-C6 fungal-type DNA-binding domain"/>
    <property type="match status" value="1"/>
</dbReference>
<feature type="domain" description="Zn(2)-C6 fungal-type" evidence="3">
    <location>
        <begin position="10"/>
        <end position="38"/>
    </location>
</feature>
<evidence type="ECO:0000313" key="4">
    <source>
        <dbReference type="EMBL" id="KAL2051092.1"/>
    </source>
</evidence>
<accession>A0ABR4B1J6</accession>
<feature type="region of interest" description="Disordered" evidence="2">
    <location>
        <begin position="50"/>
        <end position="115"/>
    </location>
</feature>
<evidence type="ECO:0000256" key="1">
    <source>
        <dbReference type="ARBA" id="ARBA00023242"/>
    </source>
</evidence>
<dbReference type="PROSITE" id="PS00463">
    <property type="entry name" value="ZN2_CY6_FUNGAL_1"/>
    <property type="match status" value="1"/>
</dbReference>
<dbReference type="Proteomes" id="UP001590951">
    <property type="component" value="Unassembled WGS sequence"/>
</dbReference>
<dbReference type="PROSITE" id="PS50048">
    <property type="entry name" value="ZN2_CY6_FUNGAL_2"/>
    <property type="match status" value="1"/>
</dbReference>
<dbReference type="InterPro" id="IPR053178">
    <property type="entry name" value="Osmoadaptation_assoc"/>
</dbReference>
<feature type="compositionally biased region" description="Low complexity" evidence="2">
    <location>
        <begin position="84"/>
        <end position="93"/>
    </location>
</feature>
<keyword evidence="1" id="KW-0539">Nucleus</keyword>
<comment type="caution">
    <text evidence="4">The sequence shown here is derived from an EMBL/GenBank/DDBJ whole genome shotgun (WGS) entry which is preliminary data.</text>
</comment>
<evidence type="ECO:0000313" key="5">
    <source>
        <dbReference type="Proteomes" id="UP001590951"/>
    </source>
</evidence>
<reference evidence="4 5" key="1">
    <citation type="submission" date="2024-09" db="EMBL/GenBank/DDBJ databases">
        <title>Rethinking Asexuality: The Enigmatic Case of Functional Sexual Genes in Lepraria (Stereocaulaceae).</title>
        <authorList>
            <person name="Doellman M."/>
            <person name="Sun Y."/>
            <person name="Barcenas-Pena A."/>
            <person name="Lumbsch H.T."/>
            <person name="Grewe F."/>
        </authorList>
    </citation>
    <scope>NUCLEOTIDE SEQUENCE [LARGE SCALE GENOMIC DNA]</scope>
    <source>
        <strain evidence="4 5">Grewe 0041</strain>
    </source>
</reference>
<dbReference type="PANTHER" id="PTHR38111:SF2">
    <property type="entry name" value="FINGER DOMAIN PROTEIN, PUTATIVE (AFU_ORTHOLOGUE AFUA_1G01560)-RELATED"/>
    <property type="match status" value="1"/>
</dbReference>
<dbReference type="InterPro" id="IPR001138">
    <property type="entry name" value="Zn2Cys6_DnaBD"/>
</dbReference>
<dbReference type="PANTHER" id="PTHR38111">
    <property type="entry name" value="ZN(2)-C6 FUNGAL-TYPE DOMAIN-CONTAINING PROTEIN-RELATED"/>
    <property type="match status" value="1"/>
</dbReference>
<evidence type="ECO:0000256" key="2">
    <source>
        <dbReference type="SAM" id="MobiDB-lite"/>
    </source>
</evidence>
<organism evidence="4 5">
    <name type="scientific">Lepraria finkii</name>
    <dbReference type="NCBI Taxonomy" id="1340010"/>
    <lineage>
        <taxon>Eukaryota</taxon>
        <taxon>Fungi</taxon>
        <taxon>Dikarya</taxon>
        <taxon>Ascomycota</taxon>
        <taxon>Pezizomycotina</taxon>
        <taxon>Lecanoromycetes</taxon>
        <taxon>OSLEUM clade</taxon>
        <taxon>Lecanoromycetidae</taxon>
        <taxon>Lecanorales</taxon>
        <taxon>Lecanorineae</taxon>
        <taxon>Stereocaulaceae</taxon>
        <taxon>Lepraria</taxon>
    </lineage>
</organism>
<evidence type="ECO:0000259" key="3">
    <source>
        <dbReference type="PROSITE" id="PS50048"/>
    </source>
</evidence>
<gene>
    <name evidence="4" type="ORF">ABVK25_008686</name>
</gene>
<protein>
    <recommendedName>
        <fullName evidence="3">Zn(2)-C6 fungal-type domain-containing protein</fullName>
    </recommendedName>
</protein>
<name>A0ABR4B1J6_9LECA</name>
<dbReference type="SMART" id="SM00066">
    <property type="entry name" value="GAL4"/>
    <property type="match status" value="1"/>
</dbReference>
<sequence>MVNIPGRSKGCLTCRRRKVKCDEGKPTCQRCERGGHDCQGYPHPLRVVFDRSCPDVPPKSQSEGSASKVEEPTANEDGMLAVNRSTSRSTSRRPSTELLAVSRSGSRRPSAESVGSVQEDLITRSLLKEPDLSPFRDEIYSSFLVKNLLVHVDIGRGAILSACEKRSPMTDDSVQALAMAFYGRIHRQDEICQQGAVWYGKALRKLSRAVTDPNLVFSTSIVLSTATLAMYEFVTSTQTAAWIQHAGGVGRLIEARGPWLHQSPEELRLFESVRLIIAARSLNNGTRCFLEQPDWTSIPWALAPHQKSSSNSLVDIFCTLPGLIEDQKHLKIARIASFATSALSTDLKASKVSSFAIPPSATDFALAPRSPQDYQSLVTALHEQLFKQLRVLQEWKESWDEANPSAVSSLDHASFASSSYKLPSELFGSALDFPDLLRAKEYTLYNTILFSLLSILFETKYGWLSPSATSGDVPSLLPTVYVSQEQSFKIPDDLALQRCQAAVDICRAVPYHLLFEKHGCGGAYLLMFPLIIAQQHFTPPWTEMPTSEALWIKGVLRHIADGWGLGSMYSAED</sequence>
<dbReference type="EMBL" id="JBHFEH010000039">
    <property type="protein sequence ID" value="KAL2051092.1"/>
    <property type="molecule type" value="Genomic_DNA"/>
</dbReference>
<keyword evidence="5" id="KW-1185">Reference proteome</keyword>